<protein>
    <submittedName>
        <fullName evidence="1">Uncharacterized protein</fullName>
    </submittedName>
</protein>
<dbReference type="Proteomes" id="UP000008727">
    <property type="component" value="Segment"/>
</dbReference>
<accession>E5DRZ7</accession>
<evidence type="ECO:0000313" key="1">
    <source>
        <dbReference type="EMBL" id="ADQ53171.1"/>
    </source>
</evidence>
<evidence type="ECO:0000313" key="2">
    <source>
        <dbReference type="Proteomes" id="UP000008727"/>
    </source>
</evidence>
<gene>
    <name evidence="1" type="ORF">65p163</name>
</gene>
<sequence>MKQILFGGGIVQGVCDGRQVTVNLKDYSMHPVDSFLQDNKFNDNIISLVKLSDGTSIRFMGDARELTTITLRDEGYKL</sequence>
<dbReference type="KEGG" id="vg:10323440"/>
<proteinExistence type="predicted"/>
<keyword evidence="2" id="KW-1185">Reference proteome</keyword>
<name>E5DRZ7_9CAUD</name>
<dbReference type="RefSeq" id="YP_004301000.1">
    <property type="nucleotide sequence ID" value="NC_015251.1"/>
</dbReference>
<reference evidence="1 2" key="1">
    <citation type="journal article" date="2010" name="Virol. J.">
        <title>Genomes of the T4-related bacteriophages as windows on microbial genome evolution.</title>
        <authorList>
            <person name="Petrov V.M."/>
            <person name="Ratnayaka S."/>
            <person name="Nolan J.M."/>
            <person name="Miller E.S."/>
            <person name="Karam J.D."/>
        </authorList>
    </citation>
    <scope>NUCLEOTIDE SEQUENCE [LARGE SCALE GENOMIC DNA]</scope>
</reference>
<organism evidence="1 2">
    <name type="scientific">Aeromonas phage 65</name>
    <dbReference type="NCBI Taxonomy" id="2919549"/>
    <lineage>
        <taxon>Viruses</taxon>
        <taxon>Duplodnaviria</taxon>
        <taxon>Heunggongvirae</taxon>
        <taxon>Uroviricota</taxon>
        <taxon>Caudoviricetes</taxon>
        <taxon>Pantevenvirales</taxon>
        <taxon>Straboviridae</taxon>
        <taxon>Emmerichvirinae</taxon>
        <taxon>Ishigurovirus</taxon>
        <taxon>Ishigurovirus osborne</taxon>
    </lineage>
</organism>
<dbReference type="EMBL" id="GU459069">
    <property type="protein sequence ID" value="ADQ53171.1"/>
    <property type="molecule type" value="Genomic_DNA"/>
</dbReference>